<name>A0AAD5XHI9_9FUNG</name>
<feature type="region of interest" description="Disordered" evidence="1">
    <location>
        <begin position="39"/>
        <end position="113"/>
    </location>
</feature>
<feature type="compositionally biased region" description="Polar residues" evidence="1">
    <location>
        <begin position="39"/>
        <end position="50"/>
    </location>
</feature>
<accession>A0AAD5XHI9</accession>
<reference evidence="2" key="1">
    <citation type="submission" date="2020-05" db="EMBL/GenBank/DDBJ databases">
        <title>Phylogenomic resolution of chytrid fungi.</title>
        <authorList>
            <person name="Stajich J.E."/>
            <person name="Amses K."/>
            <person name="Simmons R."/>
            <person name="Seto K."/>
            <person name="Myers J."/>
            <person name="Bonds A."/>
            <person name="Quandt C.A."/>
            <person name="Barry K."/>
            <person name="Liu P."/>
            <person name="Grigoriev I."/>
            <person name="Longcore J.E."/>
            <person name="James T.Y."/>
        </authorList>
    </citation>
    <scope>NUCLEOTIDE SEQUENCE</scope>
    <source>
        <strain evidence="2">JEL0513</strain>
    </source>
</reference>
<evidence type="ECO:0000256" key="1">
    <source>
        <dbReference type="SAM" id="MobiDB-lite"/>
    </source>
</evidence>
<keyword evidence="3" id="KW-1185">Reference proteome</keyword>
<sequence>MTPTSVPLGLRIKLLNWANHITSLSSQDVLCEPVAESSLSSPFQLTTGTQECPEVSLDPITPQQSKPAPPQRKIIFKDSETQTEKQSKSTKQKAIMDPQQDIKDFLKNMPQLG</sequence>
<dbReference type="AlphaFoldDB" id="A0AAD5XHI9"/>
<organism evidence="2 3">
    <name type="scientific">Physocladia obscura</name>
    <dbReference type="NCBI Taxonomy" id="109957"/>
    <lineage>
        <taxon>Eukaryota</taxon>
        <taxon>Fungi</taxon>
        <taxon>Fungi incertae sedis</taxon>
        <taxon>Chytridiomycota</taxon>
        <taxon>Chytridiomycota incertae sedis</taxon>
        <taxon>Chytridiomycetes</taxon>
        <taxon>Chytridiales</taxon>
        <taxon>Chytriomycetaceae</taxon>
        <taxon>Physocladia</taxon>
    </lineage>
</organism>
<proteinExistence type="predicted"/>
<gene>
    <name evidence="2" type="ORF">HK100_009643</name>
</gene>
<evidence type="ECO:0000313" key="3">
    <source>
        <dbReference type="Proteomes" id="UP001211907"/>
    </source>
</evidence>
<dbReference type="EMBL" id="JADGJH010000500">
    <property type="protein sequence ID" value="KAJ3127641.1"/>
    <property type="molecule type" value="Genomic_DNA"/>
</dbReference>
<feature type="compositionally biased region" description="Basic and acidic residues" evidence="1">
    <location>
        <begin position="75"/>
        <end position="87"/>
    </location>
</feature>
<feature type="non-terminal residue" evidence="2">
    <location>
        <position position="113"/>
    </location>
</feature>
<evidence type="ECO:0000313" key="2">
    <source>
        <dbReference type="EMBL" id="KAJ3127641.1"/>
    </source>
</evidence>
<protein>
    <submittedName>
        <fullName evidence="2">Uncharacterized protein</fullName>
    </submittedName>
</protein>
<dbReference type="Proteomes" id="UP001211907">
    <property type="component" value="Unassembled WGS sequence"/>
</dbReference>
<comment type="caution">
    <text evidence="2">The sequence shown here is derived from an EMBL/GenBank/DDBJ whole genome shotgun (WGS) entry which is preliminary data.</text>
</comment>